<name>A0A363UK95_9GAMM</name>
<evidence type="ECO:0000259" key="3">
    <source>
        <dbReference type="Pfam" id="PF00156"/>
    </source>
</evidence>
<gene>
    <name evidence="4" type="ORF">DEH80_10545</name>
</gene>
<dbReference type="OrthoDB" id="9802824at2"/>
<organism evidence="4 5">
    <name type="scientific">Abyssibacter profundi</name>
    <dbReference type="NCBI Taxonomy" id="2182787"/>
    <lineage>
        <taxon>Bacteria</taxon>
        <taxon>Pseudomonadati</taxon>
        <taxon>Pseudomonadota</taxon>
        <taxon>Gammaproteobacteria</taxon>
        <taxon>Chromatiales</taxon>
        <taxon>Oceanococcaceae</taxon>
        <taxon>Abyssibacter</taxon>
    </lineage>
</organism>
<dbReference type="EMBL" id="QEQK01000008">
    <property type="protein sequence ID" value="PWN55846.1"/>
    <property type="molecule type" value="Genomic_DNA"/>
</dbReference>
<dbReference type="InterPro" id="IPR000836">
    <property type="entry name" value="PRTase_dom"/>
</dbReference>
<accession>A0A363UK95</accession>
<comment type="catalytic activity">
    <reaction evidence="1">
        <text>GMP + diphosphate = guanine + 5-phospho-alpha-D-ribose 1-diphosphate</text>
        <dbReference type="Rhea" id="RHEA:25424"/>
        <dbReference type="ChEBI" id="CHEBI:16235"/>
        <dbReference type="ChEBI" id="CHEBI:33019"/>
        <dbReference type="ChEBI" id="CHEBI:58017"/>
        <dbReference type="ChEBI" id="CHEBI:58115"/>
        <dbReference type="EC" id="2.4.2.8"/>
    </reaction>
    <physiologicalReaction direction="right-to-left" evidence="1">
        <dbReference type="Rhea" id="RHEA:25426"/>
    </physiologicalReaction>
</comment>
<dbReference type="GO" id="GO:0032263">
    <property type="term" value="P:GMP salvage"/>
    <property type="evidence" value="ECO:0007669"/>
    <property type="project" value="TreeGrafter"/>
</dbReference>
<dbReference type="GO" id="GO:0046100">
    <property type="term" value="P:hypoxanthine metabolic process"/>
    <property type="evidence" value="ECO:0007669"/>
    <property type="project" value="TreeGrafter"/>
</dbReference>
<comment type="catalytic activity">
    <reaction evidence="2">
        <text>IMP + diphosphate = hypoxanthine + 5-phospho-alpha-D-ribose 1-diphosphate</text>
        <dbReference type="Rhea" id="RHEA:17973"/>
        <dbReference type="ChEBI" id="CHEBI:17368"/>
        <dbReference type="ChEBI" id="CHEBI:33019"/>
        <dbReference type="ChEBI" id="CHEBI:58017"/>
        <dbReference type="ChEBI" id="CHEBI:58053"/>
        <dbReference type="EC" id="2.4.2.8"/>
    </reaction>
    <physiologicalReaction direction="right-to-left" evidence="2">
        <dbReference type="Rhea" id="RHEA:17975"/>
    </physiologicalReaction>
</comment>
<dbReference type="InterPro" id="IPR050408">
    <property type="entry name" value="HGPRT"/>
</dbReference>
<dbReference type="Pfam" id="PF00156">
    <property type="entry name" value="Pribosyltran"/>
    <property type="match status" value="1"/>
</dbReference>
<proteinExistence type="predicted"/>
<reference evidence="4 5" key="1">
    <citation type="submission" date="2018-05" db="EMBL/GenBank/DDBJ databases">
        <title>Abyssibacter profundi OUC007T gen. nov., sp. nov, a marine bacterium isolated from seawater of the Mariana Trench.</title>
        <authorList>
            <person name="Zhou S."/>
        </authorList>
    </citation>
    <scope>NUCLEOTIDE SEQUENCE [LARGE SCALE GENOMIC DNA]</scope>
    <source>
        <strain evidence="4 5">OUC007</strain>
    </source>
</reference>
<feature type="domain" description="Phosphoribosyltransferase" evidence="3">
    <location>
        <begin position="20"/>
        <end position="144"/>
    </location>
</feature>
<dbReference type="GO" id="GO:0000287">
    <property type="term" value="F:magnesium ion binding"/>
    <property type="evidence" value="ECO:0007669"/>
    <property type="project" value="TreeGrafter"/>
</dbReference>
<dbReference type="AlphaFoldDB" id="A0A363UK95"/>
<protein>
    <submittedName>
        <fullName evidence="4">Hypoxanthine-guanine phosphoribosyltransferase</fullName>
    </submittedName>
</protein>
<evidence type="ECO:0000256" key="1">
    <source>
        <dbReference type="ARBA" id="ARBA00048811"/>
    </source>
</evidence>
<dbReference type="CDD" id="cd06223">
    <property type="entry name" value="PRTases_typeI"/>
    <property type="match status" value="1"/>
</dbReference>
<dbReference type="RefSeq" id="WP_109720456.1">
    <property type="nucleotide sequence ID" value="NZ_QEQK01000008.1"/>
</dbReference>
<comment type="caution">
    <text evidence="4">The sequence shown here is derived from an EMBL/GenBank/DDBJ whole genome shotgun (WGS) entry which is preliminary data.</text>
</comment>
<dbReference type="Proteomes" id="UP000251800">
    <property type="component" value="Unassembled WGS sequence"/>
</dbReference>
<dbReference type="SUPFAM" id="SSF53271">
    <property type="entry name" value="PRTase-like"/>
    <property type="match status" value="1"/>
</dbReference>
<dbReference type="GO" id="GO:0004422">
    <property type="term" value="F:hypoxanthine phosphoribosyltransferase activity"/>
    <property type="evidence" value="ECO:0007669"/>
    <property type="project" value="TreeGrafter"/>
</dbReference>
<evidence type="ECO:0000313" key="4">
    <source>
        <dbReference type="EMBL" id="PWN55846.1"/>
    </source>
</evidence>
<evidence type="ECO:0000313" key="5">
    <source>
        <dbReference type="Proteomes" id="UP000251800"/>
    </source>
</evidence>
<dbReference type="NCBIfam" id="NF006605">
    <property type="entry name" value="PRK09162.1"/>
    <property type="match status" value="1"/>
</dbReference>
<keyword evidence="4" id="KW-0328">Glycosyltransferase</keyword>
<sequence length="185" mass="20084">MNEQRERAIRARQQADCVVAAPVIASAYRRLAQQIDAAVGADDPVILVVMNGGLVPAAGILAHLPGALTVDYLHATRYRGQTRGGGLEWRVPPPAHVRHRTVVVIDDILDEGYTLAAIQQALRTAGAAQVRTAVLADKQHERRCAQARADWVGVTVPDRYVFGCGMDLYGYYRQLPAIYAVAESA</sequence>
<keyword evidence="4" id="KW-0808">Transferase</keyword>
<dbReference type="GO" id="GO:0032264">
    <property type="term" value="P:IMP salvage"/>
    <property type="evidence" value="ECO:0007669"/>
    <property type="project" value="TreeGrafter"/>
</dbReference>
<dbReference type="PANTHER" id="PTHR43340:SF1">
    <property type="entry name" value="HYPOXANTHINE PHOSPHORIBOSYLTRANSFERASE"/>
    <property type="match status" value="1"/>
</dbReference>
<dbReference type="InterPro" id="IPR029057">
    <property type="entry name" value="PRTase-like"/>
</dbReference>
<dbReference type="GO" id="GO:0006178">
    <property type="term" value="P:guanine salvage"/>
    <property type="evidence" value="ECO:0007669"/>
    <property type="project" value="TreeGrafter"/>
</dbReference>
<dbReference type="GO" id="GO:0005829">
    <property type="term" value="C:cytosol"/>
    <property type="evidence" value="ECO:0007669"/>
    <property type="project" value="TreeGrafter"/>
</dbReference>
<dbReference type="PANTHER" id="PTHR43340">
    <property type="entry name" value="HYPOXANTHINE-GUANINE PHOSPHORIBOSYLTRANSFERASE"/>
    <property type="match status" value="1"/>
</dbReference>
<keyword evidence="5" id="KW-1185">Reference proteome</keyword>
<dbReference type="Gene3D" id="3.40.50.2020">
    <property type="match status" value="1"/>
</dbReference>
<evidence type="ECO:0000256" key="2">
    <source>
        <dbReference type="ARBA" id="ARBA00049402"/>
    </source>
</evidence>